<sequence>MMEDGETVSMKDHSRQLEFMEIDLTEEPEASAVPVPERSTIPHRQFHSSQTGGSILSSEKRFVEEARQLEEAEGEPAPFVPFMSYWPTYGVMNESQREWYLYWRSEVRQRRFPDTDLSYVFVHTYELINGVGWRDPQAGFDQLKQLWIHYRVRNPQLDMYMQEWLVDYTLVHQLDMPLSEILDISSGYLPAEIQDMEMQRILQNRISDVSLNLLRRYYDYDITLSKFYRDGGQEVLEEVIPKVMVLVDSYLLRTRQEGIANQFIQGKPRTTERVLFRKAVYDDTLYGKTVPLSYVPVGENSDFVQLVTRIFRCTENKCRELLGFRGRLRGKTLEPELAGLIERYLDKVYAAKQAEAAEKPMIRIDPEKLTSLQQESEYVRQALTIEEDVDRGHEPPPFEHQAAVEGEANDTVKYMTEQDKDHSLEPEADEGLAERSEPVAPNDKPVRLQWEEAIAGDLDEEWLHLADQLAPQHVLAIHALLGEHPDTELNLVAEQYGTMPALLLDEINDLAMETMGDLLIDSDRIVSEYMNVFEHVTR</sequence>
<feature type="domain" description="TerB N-terminal" evidence="2">
    <location>
        <begin position="45"/>
        <end position="254"/>
    </location>
</feature>
<name>A0A2W0CDQ6_9BACL</name>
<dbReference type="EMBL" id="PRLG01000029">
    <property type="protein sequence ID" value="PYY26445.1"/>
    <property type="molecule type" value="Genomic_DNA"/>
</dbReference>
<dbReference type="OrthoDB" id="2663344at2"/>
<protein>
    <recommendedName>
        <fullName evidence="6">TerB-C domain-containing protein</fullName>
    </recommendedName>
</protein>
<evidence type="ECO:0008006" key="6">
    <source>
        <dbReference type="Google" id="ProtNLM"/>
    </source>
</evidence>
<feature type="domain" description="TerB-C" evidence="3">
    <location>
        <begin position="351"/>
        <end position="527"/>
    </location>
</feature>
<evidence type="ECO:0000313" key="4">
    <source>
        <dbReference type="EMBL" id="PYY26445.1"/>
    </source>
</evidence>
<dbReference type="InterPro" id="IPR025266">
    <property type="entry name" value="TerB_N"/>
</dbReference>
<evidence type="ECO:0000259" key="3">
    <source>
        <dbReference type="Pfam" id="PF15615"/>
    </source>
</evidence>
<feature type="region of interest" description="Disordered" evidence="1">
    <location>
        <begin position="418"/>
        <end position="443"/>
    </location>
</feature>
<dbReference type="AlphaFoldDB" id="A0A2W0CDQ6"/>
<dbReference type="Pfam" id="PF15615">
    <property type="entry name" value="TerB_C"/>
    <property type="match status" value="1"/>
</dbReference>
<evidence type="ECO:0000313" key="5">
    <source>
        <dbReference type="Proteomes" id="UP000247459"/>
    </source>
</evidence>
<gene>
    <name evidence="4" type="ORF">PIL02S_05850</name>
</gene>
<dbReference type="Pfam" id="PF13208">
    <property type="entry name" value="TerB_N"/>
    <property type="match status" value="1"/>
</dbReference>
<evidence type="ECO:0000259" key="2">
    <source>
        <dbReference type="Pfam" id="PF13208"/>
    </source>
</evidence>
<organism evidence="4 5">
    <name type="scientific">Paenibacillus illinoisensis</name>
    <dbReference type="NCBI Taxonomy" id="59845"/>
    <lineage>
        <taxon>Bacteria</taxon>
        <taxon>Bacillati</taxon>
        <taxon>Bacillota</taxon>
        <taxon>Bacilli</taxon>
        <taxon>Bacillales</taxon>
        <taxon>Paenibacillaceae</taxon>
        <taxon>Paenibacillus</taxon>
    </lineage>
</organism>
<reference evidence="4 5" key="1">
    <citation type="submission" date="2018-01" db="EMBL/GenBank/DDBJ databases">
        <title>Genome sequence of the PGP bacterium Paenibacillus illinoisensis E3.</title>
        <authorList>
            <person name="Rolli E."/>
            <person name="Marasco R."/>
            <person name="Bessem C."/>
            <person name="Michoud G."/>
            <person name="Gaiarsa S."/>
            <person name="Borin S."/>
            <person name="Daffonchio D."/>
        </authorList>
    </citation>
    <scope>NUCLEOTIDE SEQUENCE [LARGE SCALE GENOMIC DNA]</scope>
    <source>
        <strain evidence="4 5">E3</strain>
    </source>
</reference>
<evidence type="ECO:0000256" key="1">
    <source>
        <dbReference type="SAM" id="MobiDB-lite"/>
    </source>
</evidence>
<dbReference type="Proteomes" id="UP000247459">
    <property type="component" value="Unassembled WGS sequence"/>
</dbReference>
<accession>A0A2W0CDQ6</accession>
<comment type="caution">
    <text evidence="4">The sequence shown here is derived from an EMBL/GenBank/DDBJ whole genome shotgun (WGS) entry which is preliminary data.</text>
</comment>
<dbReference type="InterPro" id="IPR028932">
    <property type="entry name" value="TerB-C"/>
</dbReference>
<proteinExistence type="predicted"/>